<feature type="domain" description="Gfo/Idh/MocA-like oxidoreductase N-terminal" evidence="1">
    <location>
        <begin position="4"/>
        <end position="112"/>
    </location>
</feature>
<proteinExistence type="predicted"/>
<dbReference type="Pfam" id="PF22725">
    <property type="entry name" value="GFO_IDH_MocA_C3"/>
    <property type="match status" value="1"/>
</dbReference>
<evidence type="ECO:0000313" key="3">
    <source>
        <dbReference type="EMBL" id="HJB98704.1"/>
    </source>
</evidence>
<dbReference type="GO" id="GO:0000166">
    <property type="term" value="F:nucleotide binding"/>
    <property type="evidence" value="ECO:0007669"/>
    <property type="project" value="InterPro"/>
</dbReference>
<organism evidence="3 4">
    <name type="scientific">Candidatus Acutalibacter pullicola</name>
    <dbReference type="NCBI Taxonomy" id="2838417"/>
    <lineage>
        <taxon>Bacteria</taxon>
        <taxon>Bacillati</taxon>
        <taxon>Bacillota</taxon>
        <taxon>Clostridia</taxon>
        <taxon>Eubacteriales</taxon>
        <taxon>Acutalibacteraceae</taxon>
        <taxon>Acutalibacter</taxon>
    </lineage>
</organism>
<evidence type="ECO:0000259" key="1">
    <source>
        <dbReference type="Pfam" id="PF01408"/>
    </source>
</evidence>
<accession>A0A9D2MWG0</accession>
<dbReference type="InterPro" id="IPR055170">
    <property type="entry name" value="GFO_IDH_MocA-like_dom"/>
</dbReference>
<dbReference type="PANTHER" id="PTHR43249">
    <property type="entry name" value="UDP-N-ACETYL-2-AMINO-2-DEOXY-D-GLUCURONATE OXIDASE"/>
    <property type="match status" value="1"/>
</dbReference>
<evidence type="ECO:0000259" key="2">
    <source>
        <dbReference type="Pfam" id="PF22725"/>
    </source>
</evidence>
<reference evidence="3" key="1">
    <citation type="journal article" date="2021" name="PeerJ">
        <title>Extensive microbial diversity within the chicken gut microbiome revealed by metagenomics and culture.</title>
        <authorList>
            <person name="Gilroy R."/>
            <person name="Ravi A."/>
            <person name="Getino M."/>
            <person name="Pursley I."/>
            <person name="Horton D.L."/>
            <person name="Alikhan N.F."/>
            <person name="Baker D."/>
            <person name="Gharbi K."/>
            <person name="Hall N."/>
            <person name="Watson M."/>
            <person name="Adriaenssens E.M."/>
            <person name="Foster-Nyarko E."/>
            <person name="Jarju S."/>
            <person name="Secka A."/>
            <person name="Antonio M."/>
            <person name="Oren A."/>
            <person name="Chaudhuri R.R."/>
            <person name="La Ragione R."/>
            <person name="Hildebrand F."/>
            <person name="Pallen M.J."/>
        </authorList>
    </citation>
    <scope>NUCLEOTIDE SEQUENCE</scope>
    <source>
        <strain evidence="3">CHK185-1770</strain>
    </source>
</reference>
<dbReference type="SUPFAM" id="SSF55347">
    <property type="entry name" value="Glyceraldehyde-3-phosphate dehydrogenase-like, C-terminal domain"/>
    <property type="match status" value="1"/>
</dbReference>
<gene>
    <name evidence="3" type="ORF">H9710_09010</name>
</gene>
<dbReference type="InterPro" id="IPR052515">
    <property type="entry name" value="Gfo/Idh/MocA_Oxidoreductase"/>
</dbReference>
<name>A0A9D2MWG0_9FIRM</name>
<dbReference type="SUPFAM" id="SSF51735">
    <property type="entry name" value="NAD(P)-binding Rossmann-fold domains"/>
    <property type="match status" value="1"/>
</dbReference>
<dbReference type="PANTHER" id="PTHR43249:SF1">
    <property type="entry name" value="D-GLUCOSIDE 3-DEHYDROGENASE"/>
    <property type="match status" value="1"/>
</dbReference>
<dbReference type="Pfam" id="PF01408">
    <property type="entry name" value="GFO_IDH_MocA"/>
    <property type="match status" value="1"/>
</dbReference>
<dbReference type="Gene3D" id="3.30.360.10">
    <property type="entry name" value="Dihydrodipicolinate Reductase, domain 2"/>
    <property type="match status" value="1"/>
</dbReference>
<comment type="caution">
    <text evidence="3">The sequence shown here is derived from an EMBL/GenBank/DDBJ whole genome shotgun (WGS) entry which is preliminary data.</text>
</comment>
<dbReference type="AlphaFoldDB" id="A0A9D2MWG0"/>
<reference evidence="3" key="2">
    <citation type="submission" date="2021-04" db="EMBL/GenBank/DDBJ databases">
        <authorList>
            <person name="Gilroy R."/>
        </authorList>
    </citation>
    <scope>NUCLEOTIDE SEQUENCE</scope>
    <source>
        <strain evidence="3">CHK185-1770</strain>
    </source>
</reference>
<sequence length="338" mass="36907">MKTFRVGLVGCGGIAQVHGAVLQELPGVELVTCADIRPERAQAFGKTFGAKPYASLEEMLEGETLDCLHICTPHYLHTPMAQLAASRGIHVFTEKPPVMNREQWTQFQALEQAPVRVGVCFQNRYNASVHLLQEVLASGEAGKVLGARAFVTWHREAPYYTESGWRGSLETEGGGVLINQSIHTLDLLVQFLGRAGQVEASMGNHHLKGVIEVEDTLEAYITFGDAHALFYATTAHCADSPVLVELVCENATLRMEEQEVTLSWKDGTKEHFSLAQPKAPAGGKAYWGASHSLCIGDFYTCLREGKPFPNDIPGIADTAQLLLGVYESAREQRVVSLA</sequence>
<protein>
    <submittedName>
        <fullName evidence="3">Gfo/Idh/MocA family oxidoreductase</fullName>
    </submittedName>
</protein>
<dbReference type="EMBL" id="DWXG01000074">
    <property type="protein sequence ID" value="HJB98704.1"/>
    <property type="molecule type" value="Genomic_DNA"/>
</dbReference>
<dbReference type="InterPro" id="IPR036291">
    <property type="entry name" value="NAD(P)-bd_dom_sf"/>
</dbReference>
<feature type="domain" description="GFO/IDH/MocA-like oxidoreductase" evidence="2">
    <location>
        <begin position="131"/>
        <end position="254"/>
    </location>
</feature>
<dbReference type="Gene3D" id="3.40.50.720">
    <property type="entry name" value="NAD(P)-binding Rossmann-like Domain"/>
    <property type="match status" value="1"/>
</dbReference>
<dbReference type="Proteomes" id="UP000826793">
    <property type="component" value="Unassembled WGS sequence"/>
</dbReference>
<evidence type="ECO:0000313" key="4">
    <source>
        <dbReference type="Proteomes" id="UP000826793"/>
    </source>
</evidence>
<dbReference type="InterPro" id="IPR000683">
    <property type="entry name" value="Gfo/Idh/MocA-like_OxRdtase_N"/>
</dbReference>